<dbReference type="EMBL" id="CAJJDP010000125">
    <property type="protein sequence ID" value="CAD8201709.1"/>
    <property type="molecule type" value="Genomic_DNA"/>
</dbReference>
<dbReference type="Proteomes" id="UP000683925">
    <property type="component" value="Unassembled WGS sequence"/>
</dbReference>
<gene>
    <name evidence="2" type="ORF">POCTA_138.1.T1250095</name>
</gene>
<proteinExistence type="predicted"/>
<evidence type="ECO:0000313" key="3">
    <source>
        <dbReference type="Proteomes" id="UP000683925"/>
    </source>
</evidence>
<feature type="coiled-coil region" evidence="1">
    <location>
        <begin position="12"/>
        <end position="43"/>
    </location>
</feature>
<sequence length="92" mass="11270">MFDNQQKKTKQLQQFNQQLLVALKEVQDKNQQLLQKVKFQSQQLFKLLRNVWLPKKSRMFMKDCMKEENHLLLPVANRFLKRRRKIVQSNKN</sequence>
<comment type="caution">
    <text evidence="2">The sequence shown here is derived from an EMBL/GenBank/DDBJ whole genome shotgun (WGS) entry which is preliminary data.</text>
</comment>
<accession>A0A8S1XLE1</accession>
<evidence type="ECO:0000313" key="2">
    <source>
        <dbReference type="EMBL" id="CAD8201709.1"/>
    </source>
</evidence>
<dbReference type="AlphaFoldDB" id="A0A8S1XLE1"/>
<keyword evidence="3" id="KW-1185">Reference proteome</keyword>
<keyword evidence="1" id="KW-0175">Coiled coil</keyword>
<organism evidence="2 3">
    <name type="scientific">Paramecium octaurelia</name>
    <dbReference type="NCBI Taxonomy" id="43137"/>
    <lineage>
        <taxon>Eukaryota</taxon>
        <taxon>Sar</taxon>
        <taxon>Alveolata</taxon>
        <taxon>Ciliophora</taxon>
        <taxon>Intramacronucleata</taxon>
        <taxon>Oligohymenophorea</taxon>
        <taxon>Peniculida</taxon>
        <taxon>Parameciidae</taxon>
        <taxon>Paramecium</taxon>
    </lineage>
</organism>
<evidence type="ECO:0000256" key="1">
    <source>
        <dbReference type="SAM" id="Coils"/>
    </source>
</evidence>
<protein>
    <submittedName>
        <fullName evidence="2">Uncharacterized protein</fullName>
    </submittedName>
</protein>
<name>A0A8S1XLE1_PAROT</name>
<reference evidence="2" key="1">
    <citation type="submission" date="2021-01" db="EMBL/GenBank/DDBJ databases">
        <authorList>
            <consortium name="Genoscope - CEA"/>
            <person name="William W."/>
        </authorList>
    </citation>
    <scope>NUCLEOTIDE SEQUENCE</scope>
</reference>